<gene>
    <name evidence="2" type="ORF">HMPREF0762_00709</name>
</gene>
<protein>
    <submittedName>
        <fullName evidence="2">Uncharacterized protein</fullName>
    </submittedName>
</protein>
<evidence type="ECO:0000313" key="3">
    <source>
        <dbReference type="Proteomes" id="UP000006001"/>
    </source>
</evidence>
<evidence type="ECO:0000313" key="2">
    <source>
        <dbReference type="EMBL" id="EEZ61372.1"/>
    </source>
</evidence>
<name>D0WFV9_SLAES</name>
<dbReference type="HOGENOM" id="CLU_2994315_0_0_11"/>
<dbReference type="AlphaFoldDB" id="D0WFV9"/>
<dbReference type="EMBL" id="ACUX02000006">
    <property type="protein sequence ID" value="EEZ61372.1"/>
    <property type="molecule type" value="Genomic_DNA"/>
</dbReference>
<dbReference type="Proteomes" id="UP000006001">
    <property type="component" value="Unassembled WGS sequence"/>
</dbReference>
<proteinExistence type="predicted"/>
<evidence type="ECO:0000256" key="1">
    <source>
        <dbReference type="SAM" id="MobiDB-lite"/>
    </source>
</evidence>
<comment type="caution">
    <text evidence="2">The sequence shown here is derived from an EMBL/GenBank/DDBJ whole genome shotgun (WGS) entry which is preliminary data.</text>
</comment>
<reference evidence="2" key="1">
    <citation type="submission" date="2009-10" db="EMBL/GenBank/DDBJ databases">
        <authorList>
            <person name="Weinstock G."/>
            <person name="Sodergren E."/>
            <person name="Clifton S."/>
            <person name="Fulton L."/>
            <person name="Fulton B."/>
            <person name="Courtney L."/>
            <person name="Fronick C."/>
            <person name="Harrison M."/>
            <person name="Strong C."/>
            <person name="Farmer C."/>
            <person name="Delahaunty K."/>
            <person name="Markovic C."/>
            <person name="Hall O."/>
            <person name="Minx P."/>
            <person name="Tomlinson C."/>
            <person name="Mitreva M."/>
            <person name="Nelson J."/>
            <person name="Hou S."/>
            <person name="Wollam A."/>
            <person name="Pepin K.H."/>
            <person name="Johnson M."/>
            <person name="Bhonagiri V."/>
            <person name="Nash W.E."/>
            <person name="Warren W."/>
            <person name="Chinwalla A."/>
            <person name="Mardis E.R."/>
            <person name="Wilson R.K."/>
        </authorList>
    </citation>
    <scope>NUCLEOTIDE SEQUENCE [LARGE SCALE GENOMIC DNA]</scope>
    <source>
        <strain evidence="2">ATCC 700122</strain>
    </source>
</reference>
<feature type="region of interest" description="Disordered" evidence="1">
    <location>
        <begin position="1"/>
        <end position="34"/>
    </location>
</feature>
<keyword evidence="3" id="KW-1185">Reference proteome</keyword>
<accession>D0WFV9</accession>
<feature type="compositionally biased region" description="Basic and acidic residues" evidence="1">
    <location>
        <begin position="1"/>
        <end position="24"/>
    </location>
</feature>
<sequence length="57" mass="6346">MGRADRAGRAGRADRMRSCAEGRKSNPSSMPKNRSLVYPIGVYFQSICCYCNEVTLD</sequence>
<organism evidence="2 3">
    <name type="scientific">Slackia exigua (strain ATCC 700122 / DSM 15923 / CIP 105133 / JCM 11022 / KCTC 5966 / S-7)</name>
    <dbReference type="NCBI Taxonomy" id="649764"/>
    <lineage>
        <taxon>Bacteria</taxon>
        <taxon>Bacillati</taxon>
        <taxon>Actinomycetota</taxon>
        <taxon>Coriobacteriia</taxon>
        <taxon>Eggerthellales</taxon>
        <taxon>Eggerthellaceae</taxon>
        <taxon>Slackia</taxon>
    </lineage>
</organism>